<proteinExistence type="predicted"/>
<gene>
    <name evidence="6" type="ORF">V1264_012887</name>
</gene>
<comment type="subcellular location">
    <subcellularLocation>
        <location evidence="1">Membrane</location>
        <topology evidence="1">Multi-pass membrane protein</topology>
    </subcellularLocation>
</comment>
<sequence>MGQYYVLVLVLFLLLASLALTIVALLTDNWYRVHTPDNVNPEAKKKYNFHFGLWRLCYEDMPEAIANDESYDKEGSSCIFIHKALIQKDEESMDYDSKLRLHLSRTVLGCNIAAAAVMLFSMIALMCGVWPAKCDNVKKPGLFLSVSILLLFATLCGIASGVCFIAVRDLDNTTVRTKAVLPPAVPLYASQMFDWSFMLHWIGTGLAFVDSFLLLCLLKNSYDLVNEGPAKFTPYTNL</sequence>
<reference evidence="6 7" key="1">
    <citation type="submission" date="2024-02" db="EMBL/GenBank/DDBJ databases">
        <title>Chromosome-scale genome assembly of the rough periwinkle Littorina saxatilis.</title>
        <authorList>
            <person name="De Jode A."/>
            <person name="Faria R."/>
            <person name="Formenti G."/>
            <person name="Sims Y."/>
            <person name="Smith T.P."/>
            <person name="Tracey A."/>
            <person name="Wood J.M.D."/>
            <person name="Zagrodzka Z.B."/>
            <person name="Johannesson K."/>
            <person name="Butlin R.K."/>
            <person name="Leder E.H."/>
        </authorList>
    </citation>
    <scope>NUCLEOTIDE SEQUENCE [LARGE SCALE GENOMIC DNA]</scope>
    <source>
        <strain evidence="6">Snail1</strain>
        <tissue evidence="6">Muscle</tissue>
    </source>
</reference>
<evidence type="ECO:0000313" key="6">
    <source>
        <dbReference type="EMBL" id="KAK7113636.1"/>
    </source>
</evidence>
<feature type="transmembrane region" description="Helical" evidence="5">
    <location>
        <begin position="142"/>
        <end position="167"/>
    </location>
</feature>
<dbReference type="EMBL" id="JBAMIC010000002">
    <property type="protein sequence ID" value="KAK7113636.1"/>
    <property type="molecule type" value="Genomic_DNA"/>
</dbReference>
<evidence type="ECO:0000256" key="5">
    <source>
        <dbReference type="SAM" id="Phobius"/>
    </source>
</evidence>
<dbReference type="Proteomes" id="UP001374579">
    <property type="component" value="Unassembled WGS sequence"/>
</dbReference>
<organism evidence="6 7">
    <name type="scientific">Littorina saxatilis</name>
    <dbReference type="NCBI Taxonomy" id="31220"/>
    <lineage>
        <taxon>Eukaryota</taxon>
        <taxon>Metazoa</taxon>
        <taxon>Spiralia</taxon>
        <taxon>Lophotrochozoa</taxon>
        <taxon>Mollusca</taxon>
        <taxon>Gastropoda</taxon>
        <taxon>Caenogastropoda</taxon>
        <taxon>Littorinimorpha</taxon>
        <taxon>Littorinoidea</taxon>
        <taxon>Littorinidae</taxon>
        <taxon>Littorina</taxon>
    </lineage>
</organism>
<keyword evidence="2 5" id="KW-0812">Transmembrane</keyword>
<name>A0AAN9BVW4_9CAEN</name>
<dbReference type="Gene3D" id="1.20.140.150">
    <property type="match status" value="1"/>
</dbReference>
<dbReference type="GO" id="GO:0016020">
    <property type="term" value="C:membrane"/>
    <property type="evidence" value="ECO:0007669"/>
    <property type="project" value="UniProtKB-SubCell"/>
</dbReference>
<evidence type="ECO:0000256" key="4">
    <source>
        <dbReference type="ARBA" id="ARBA00023136"/>
    </source>
</evidence>
<evidence type="ECO:0000256" key="2">
    <source>
        <dbReference type="ARBA" id="ARBA00022692"/>
    </source>
</evidence>
<dbReference type="PANTHER" id="PTHR21215:SF0">
    <property type="entry name" value="LD36024P"/>
    <property type="match status" value="1"/>
</dbReference>
<keyword evidence="4 5" id="KW-0472">Membrane</keyword>
<feature type="transmembrane region" description="Helical" evidence="5">
    <location>
        <begin position="106"/>
        <end position="130"/>
    </location>
</feature>
<evidence type="ECO:0000313" key="7">
    <source>
        <dbReference type="Proteomes" id="UP001374579"/>
    </source>
</evidence>
<feature type="transmembrane region" description="Helical" evidence="5">
    <location>
        <begin position="198"/>
        <end position="218"/>
    </location>
</feature>
<dbReference type="AlphaFoldDB" id="A0AAN9BVW4"/>
<dbReference type="InterPro" id="IPR004031">
    <property type="entry name" value="PMP22/EMP/MP20/Claudin"/>
</dbReference>
<comment type="caution">
    <text evidence="6">The sequence shown here is derived from an EMBL/GenBank/DDBJ whole genome shotgun (WGS) entry which is preliminary data.</text>
</comment>
<keyword evidence="7" id="KW-1185">Reference proteome</keyword>
<keyword evidence="3 5" id="KW-1133">Transmembrane helix</keyword>
<evidence type="ECO:0000256" key="3">
    <source>
        <dbReference type="ARBA" id="ARBA00022989"/>
    </source>
</evidence>
<dbReference type="Pfam" id="PF13903">
    <property type="entry name" value="Claudin_2"/>
    <property type="match status" value="1"/>
</dbReference>
<protein>
    <submittedName>
        <fullName evidence="6">Uncharacterized protein</fullName>
    </submittedName>
</protein>
<accession>A0AAN9BVW4</accession>
<evidence type="ECO:0000256" key="1">
    <source>
        <dbReference type="ARBA" id="ARBA00004141"/>
    </source>
</evidence>
<dbReference type="PANTHER" id="PTHR21215">
    <property type="entry name" value="LD36024P"/>
    <property type="match status" value="1"/>
</dbReference>